<accession>A0ACB8TVC8</accession>
<keyword evidence="2" id="KW-1185">Reference proteome</keyword>
<reference evidence="1" key="1">
    <citation type="journal article" date="2021" name="Environ. Microbiol.">
        <title>Gene family expansions and transcriptome signatures uncover fungal adaptations to wood decay.</title>
        <authorList>
            <person name="Hage H."/>
            <person name="Miyauchi S."/>
            <person name="Viragh M."/>
            <person name="Drula E."/>
            <person name="Min B."/>
            <person name="Chaduli D."/>
            <person name="Navarro D."/>
            <person name="Favel A."/>
            <person name="Norest M."/>
            <person name="Lesage-Meessen L."/>
            <person name="Balint B."/>
            <person name="Merenyi Z."/>
            <person name="de Eugenio L."/>
            <person name="Morin E."/>
            <person name="Martinez A.T."/>
            <person name="Baldrian P."/>
            <person name="Stursova M."/>
            <person name="Martinez M.J."/>
            <person name="Novotny C."/>
            <person name="Magnuson J.K."/>
            <person name="Spatafora J.W."/>
            <person name="Maurice S."/>
            <person name="Pangilinan J."/>
            <person name="Andreopoulos W."/>
            <person name="LaButti K."/>
            <person name="Hundley H."/>
            <person name="Na H."/>
            <person name="Kuo A."/>
            <person name="Barry K."/>
            <person name="Lipzen A."/>
            <person name="Henrissat B."/>
            <person name="Riley R."/>
            <person name="Ahrendt S."/>
            <person name="Nagy L.G."/>
            <person name="Grigoriev I.V."/>
            <person name="Martin F."/>
            <person name="Rosso M.N."/>
        </authorList>
    </citation>
    <scope>NUCLEOTIDE SEQUENCE</scope>
    <source>
        <strain evidence="1">CBS 384.51</strain>
    </source>
</reference>
<evidence type="ECO:0000313" key="2">
    <source>
        <dbReference type="Proteomes" id="UP001055072"/>
    </source>
</evidence>
<evidence type="ECO:0000313" key="1">
    <source>
        <dbReference type="EMBL" id="KAI0085921.1"/>
    </source>
</evidence>
<organism evidence="1 2">
    <name type="scientific">Irpex rosettiformis</name>
    <dbReference type="NCBI Taxonomy" id="378272"/>
    <lineage>
        <taxon>Eukaryota</taxon>
        <taxon>Fungi</taxon>
        <taxon>Dikarya</taxon>
        <taxon>Basidiomycota</taxon>
        <taxon>Agaricomycotina</taxon>
        <taxon>Agaricomycetes</taxon>
        <taxon>Polyporales</taxon>
        <taxon>Irpicaceae</taxon>
        <taxon>Irpex</taxon>
    </lineage>
</organism>
<proteinExistence type="predicted"/>
<protein>
    <submittedName>
        <fullName evidence="1">Uncharacterized protein</fullName>
    </submittedName>
</protein>
<gene>
    <name evidence="1" type="ORF">BDY19DRAFT_385715</name>
</gene>
<dbReference type="Proteomes" id="UP001055072">
    <property type="component" value="Unassembled WGS sequence"/>
</dbReference>
<comment type="caution">
    <text evidence="1">The sequence shown here is derived from an EMBL/GenBank/DDBJ whole genome shotgun (WGS) entry which is preliminary data.</text>
</comment>
<name>A0ACB8TVC8_9APHY</name>
<sequence length="437" mass="49649">MPQTVRSSLDVSTYESSGDMNFPDEILDAIIESLDEGSSDDPNTLSRRPKEKSAWKACSLVCKRWHNIVLPHLFRSIGIRTLEALAHFVRFFTETRIVANQVKALDLEDIQTDVYVLQGLLRALPPLQCLNLESVTIRNGDMDSAHPPQDVLSLQALTYEDSRDVRLVQCTTVVNLLGLFSDIGTLTLRIIESEEHEPDDERFAEAHAIAFAAANVSRKTRIRRLQYGGRHVGGLFVPAYLLKTGAVDNLTHLAFTCTHNTKWEPFCHIVSAAHSTLTGVNIRIRRYSRRVSHNDFAAMEKSFSMCTVLESVAVSVDLFYSLILKYIRHPDGKRVSAHYYGHSEYWLQTIRILRLIPVARLLRVAIGLQGTSTDAHILDWARLKEWCSGIPHLERIDIEIRQSYDQRGCFAYEMQGFNQVFTPRFVLPLPTRRLSSL</sequence>
<dbReference type="EMBL" id="MU274927">
    <property type="protein sequence ID" value="KAI0085921.1"/>
    <property type="molecule type" value="Genomic_DNA"/>
</dbReference>